<dbReference type="RefSeq" id="XP_026192841.1">
    <property type="nucleotide sequence ID" value="XM_026337056.1"/>
</dbReference>
<dbReference type="SUPFAM" id="SSF48452">
    <property type="entry name" value="TPR-like"/>
    <property type="match status" value="1"/>
</dbReference>
<protein>
    <submittedName>
        <fullName evidence="4">Uncharacterized protein LOC34620244</fullName>
    </submittedName>
</protein>
<dbReference type="Proteomes" id="UP000515125">
    <property type="component" value="Unplaced"/>
</dbReference>
<accession>A0A6P6RY57</accession>
<feature type="region of interest" description="Disordered" evidence="2">
    <location>
        <begin position="254"/>
        <end position="278"/>
    </location>
</feature>
<dbReference type="Pfam" id="PF13181">
    <property type="entry name" value="TPR_8"/>
    <property type="match status" value="1"/>
</dbReference>
<dbReference type="PROSITE" id="PS50005">
    <property type="entry name" value="TPR"/>
    <property type="match status" value="2"/>
</dbReference>
<feature type="repeat" description="TPR" evidence="1">
    <location>
        <begin position="655"/>
        <end position="688"/>
    </location>
</feature>
<feature type="region of interest" description="Disordered" evidence="2">
    <location>
        <begin position="139"/>
        <end position="164"/>
    </location>
</feature>
<evidence type="ECO:0000256" key="2">
    <source>
        <dbReference type="SAM" id="MobiDB-lite"/>
    </source>
</evidence>
<feature type="compositionally biased region" description="Polar residues" evidence="2">
    <location>
        <begin position="412"/>
        <end position="439"/>
    </location>
</feature>
<feature type="compositionally biased region" description="Low complexity" evidence="2">
    <location>
        <begin position="264"/>
        <end position="277"/>
    </location>
</feature>
<evidence type="ECO:0000313" key="3">
    <source>
        <dbReference type="Proteomes" id="UP000515125"/>
    </source>
</evidence>
<dbReference type="InterPro" id="IPR019734">
    <property type="entry name" value="TPR_rpt"/>
</dbReference>
<feature type="region of interest" description="Disordered" evidence="2">
    <location>
        <begin position="412"/>
        <end position="559"/>
    </location>
</feature>
<feature type="compositionally biased region" description="Basic and acidic residues" evidence="2">
    <location>
        <begin position="441"/>
        <end position="458"/>
    </location>
</feature>
<reference evidence="4" key="1">
    <citation type="submission" date="2025-08" db="UniProtKB">
        <authorList>
            <consortium name="RefSeq"/>
        </authorList>
    </citation>
    <scope>IDENTIFICATION</scope>
</reference>
<proteinExistence type="predicted"/>
<dbReference type="Pfam" id="PF13432">
    <property type="entry name" value="TPR_16"/>
    <property type="match status" value="1"/>
</dbReference>
<sequence>MDQWKERMQGATEAAIMLGASHTIPKPTSTRGQGGCGGAVVLSPSASQPVSSCCYAKDKRFDTPRTSKTQCQGGFIRVARSRKPTPLAQMSKGGDAVDEVFFEQRAAGLRRRWTGKEPLSVSPLCAASLPLAVPSSSFDFSEPSTPQTMARLQTDPKTSSHATTPTCVASVTEDFTPAVSPQEGEVECSARTKKEGLEGALKRGPPTWLLGGGGKFREIKSAEFAAECSHDGSSRTTSGVDPIFNRDGVTVRRPAKLGISSGDPASRPSSAPYRAAYKQSTSNELTSRLAPNEGCAFMPCACGVAGARLAPRPSRLNLSIHRRTNQTASWGSFGGSLRASESMRRGPFATKESDSLPKIVQFSPSLKRVLSKELGGLDVEACYQLGVLLFRQGQTKEAVAAVLDFIERNRETNATSTSSETRSPTKGKTRTCEGSTGEQRGTCKERLQEEPCVEERDAAVGAAAASTGSDKRKADEGSPSEASPVAVLSADTAVPRPASPAAETAEKSGVSIGGADTPSKQAHSSDKDAVLADVSEKAVVSPRGEGPLKSSPANSDASCEIPVPVREDSLLKAEPRGSRSLSGGASVCSLSKLAGVVFGRRGHMARRAEDLREGWGAPRFVSLEKLLGHLAFEDERFEDAIRRYWRAIDLHPGDAQMFTSLGLAYYELEELENAEAAFEHSLKLDEKNTTALSVLAMMLLDRVSAEEENASFESPDEPPGCQHLPPYACLAACAAAD</sequence>
<dbReference type="GeneID" id="34620244"/>
<feature type="repeat" description="TPR" evidence="1">
    <location>
        <begin position="621"/>
        <end position="654"/>
    </location>
</feature>
<evidence type="ECO:0000256" key="1">
    <source>
        <dbReference type="PROSITE-ProRule" id="PRU00339"/>
    </source>
</evidence>
<evidence type="ECO:0000313" key="4">
    <source>
        <dbReference type="RefSeq" id="XP_026192841.1"/>
    </source>
</evidence>
<name>A0A6P6RY57_9EIME</name>
<gene>
    <name evidence="4" type="primary">LOC34620244</name>
</gene>
<keyword evidence="1" id="KW-0802">TPR repeat</keyword>
<dbReference type="OrthoDB" id="354892at2759"/>
<feature type="region of interest" description="Disordered" evidence="2">
    <location>
        <begin position="24"/>
        <end position="46"/>
    </location>
</feature>
<dbReference type="AlphaFoldDB" id="A0A6P6RY57"/>
<keyword evidence="3" id="KW-1185">Reference proteome</keyword>
<dbReference type="SMART" id="SM00028">
    <property type="entry name" value="TPR"/>
    <property type="match status" value="3"/>
</dbReference>
<dbReference type="InterPro" id="IPR011990">
    <property type="entry name" value="TPR-like_helical_dom_sf"/>
</dbReference>
<dbReference type="Gene3D" id="1.25.40.10">
    <property type="entry name" value="Tetratricopeptide repeat domain"/>
    <property type="match status" value="1"/>
</dbReference>
<feature type="compositionally biased region" description="Basic and acidic residues" evidence="2">
    <location>
        <begin position="523"/>
        <end position="536"/>
    </location>
</feature>
<organism evidence="3 4">
    <name type="scientific">Cyclospora cayetanensis</name>
    <dbReference type="NCBI Taxonomy" id="88456"/>
    <lineage>
        <taxon>Eukaryota</taxon>
        <taxon>Sar</taxon>
        <taxon>Alveolata</taxon>
        <taxon>Apicomplexa</taxon>
        <taxon>Conoidasida</taxon>
        <taxon>Coccidia</taxon>
        <taxon>Eucoccidiorida</taxon>
        <taxon>Eimeriorina</taxon>
        <taxon>Eimeriidae</taxon>
        <taxon>Cyclospora</taxon>
    </lineage>
</organism>